<dbReference type="Proteomes" id="UP000828390">
    <property type="component" value="Unassembled WGS sequence"/>
</dbReference>
<reference evidence="1" key="2">
    <citation type="submission" date="2020-11" db="EMBL/GenBank/DDBJ databases">
        <authorList>
            <person name="McCartney M.A."/>
            <person name="Auch B."/>
            <person name="Kono T."/>
            <person name="Mallez S."/>
            <person name="Becker A."/>
            <person name="Gohl D.M."/>
            <person name="Silverstein K.A.T."/>
            <person name="Koren S."/>
            <person name="Bechman K.B."/>
            <person name="Herman A."/>
            <person name="Abrahante J.E."/>
            <person name="Garbe J."/>
        </authorList>
    </citation>
    <scope>NUCLEOTIDE SEQUENCE</scope>
    <source>
        <strain evidence="1">Duluth1</strain>
        <tissue evidence="1">Whole animal</tissue>
    </source>
</reference>
<accession>A0A9D4RG86</accession>
<gene>
    <name evidence="1" type="ORF">DPMN_030289</name>
</gene>
<proteinExistence type="predicted"/>
<sequence>MHENSNIQTDERVLTDEGVRFPVDQLMVFCIQVRDLSIQRPQAKEPFCCESC</sequence>
<reference evidence="1" key="1">
    <citation type="journal article" date="2019" name="bioRxiv">
        <title>The Genome of the Zebra Mussel, Dreissena polymorpha: A Resource for Invasive Species Research.</title>
        <authorList>
            <person name="McCartney M.A."/>
            <person name="Auch B."/>
            <person name="Kono T."/>
            <person name="Mallez S."/>
            <person name="Zhang Y."/>
            <person name="Obille A."/>
            <person name="Becker A."/>
            <person name="Abrahante J.E."/>
            <person name="Garbe J."/>
            <person name="Badalamenti J.P."/>
            <person name="Herman A."/>
            <person name="Mangelson H."/>
            <person name="Liachko I."/>
            <person name="Sullivan S."/>
            <person name="Sone E.D."/>
            <person name="Koren S."/>
            <person name="Silverstein K.A.T."/>
            <person name="Beckman K.B."/>
            <person name="Gohl D.M."/>
        </authorList>
    </citation>
    <scope>NUCLEOTIDE SEQUENCE</scope>
    <source>
        <strain evidence="1">Duluth1</strain>
        <tissue evidence="1">Whole animal</tissue>
    </source>
</reference>
<comment type="caution">
    <text evidence="1">The sequence shown here is derived from an EMBL/GenBank/DDBJ whole genome shotgun (WGS) entry which is preliminary data.</text>
</comment>
<protein>
    <submittedName>
        <fullName evidence="1">Uncharacterized protein</fullName>
    </submittedName>
</protein>
<evidence type="ECO:0000313" key="1">
    <source>
        <dbReference type="EMBL" id="KAH3867164.1"/>
    </source>
</evidence>
<name>A0A9D4RG86_DREPO</name>
<keyword evidence="2" id="KW-1185">Reference proteome</keyword>
<evidence type="ECO:0000313" key="2">
    <source>
        <dbReference type="Proteomes" id="UP000828390"/>
    </source>
</evidence>
<organism evidence="1 2">
    <name type="scientific">Dreissena polymorpha</name>
    <name type="common">Zebra mussel</name>
    <name type="synonym">Mytilus polymorpha</name>
    <dbReference type="NCBI Taxonomy" id="45954"/>
    <lineage>
        <taxon>Eukaryota</taxon>
        <taxon>Metazoa</taxon>
        <taxon>Spiralia</taxon>
        <taxon>Lophotrochozoa</taxon>
        <taxon>Mollusca</taxon>
        <taxon>Bivalvia</taxon>
        <taxon>Autobranchia</taxon>
        <taxon>Heteroconchia</taxon>
        <taxon>Euheterodonta</taxon>
        <taxon>Imparidentia</taxon>
        <taxon>Neoheterodontei</taxon>
        <taxon>Myida</taxon>
        <taxon>Dreissenoidea</taxon>
        <taxon>Dreissenidae</taxon>
        <taxon>Dreissena</taxon>
    </lineage>
</organism>
<dbReference type="AlphaFoldDB" id="A0A9D4RG86"/>
<dbReference type="EMBL" id="JAIWYP010000002">
    <property type="protein sequence ID" value="KAH3867164.1"/>
    <property type="molecule type" value="Genomic_DNA"/>
</dbReference>